<gene>
    <name evidence="7" type="ORF">NCCP602_07010</name>
</gene>
<organism evidence="7 8">
    <name type="scientific">Brevibacterium metallidurans</name>
    <dbReference type="NCBI Taxonomy" id="1482676"/>
    <lineage>
        <taxon>Bacteria</taxon>
        <taxon>Bacillati</taxon>
        <taxon>Actinomycetota</taxon>
        <taxon>Actinomycetes</taxon>
        <taxon>Micrococcales</taxon>
        <taxon>Brevibacteriaceae</taxon>
        <taxon>Brevibacterium</taxon>
    </lineage>
</organism>
<protein>
    <recommendedName>
        <fullName evidence="9">H+/Cl-antiporter ClcA</fullName>
    </recommendedName>
</protein>
<dbReference type="Proteomes" id="UP001498238">
    <property type="component" value="Unassembled WGS sequence"/>
</dbReference>
<evidence type="ECO:0000256" key="3">
    <source>
        <dbReference type="ARBA" id="ARBA00022989"/>
    </source>
</evidence>
<feature type="transmembrane region" description="Helical" evidence="6">
    <location>
        <begin position="291"/>
        <end position="311"/>
    </location>
</feature>
<dbReference type="Gene3D" id="1.10.3080.10">
    <property type="entry name" value="Clc chloride channel"/>
    <property type="match status" value="1"/>
</dbReference>
<feature type="transmembrane region" description="Helical" evidence="6">
    <location>
        <begin position="12"/>
        <end position="33"/>
    </location>
</feature>
<evidence type="ECO:0000256" key="6">
    <source>
        <dbReference type="SAM" id="Phobius"/>
    </source>
</evidence>
<keyword evidence="4 6" id="KW-0472">Membrane</keyword>
<evidence type="ECO:0008006" key="9">
    <source>
        <dbReference type="Google" id="ProtNLM"/>
    </source>
</evidence>
<feature type="transmembrane region" description="Helical" evidence="6">
    <location>
        <begin position="218"/>
        <end position="239"/>
    </location>
</feature>
<keyword evidence="2 6" id="KW-0812">Transmembrane</keyword>
<feature type="transmembrane region" description="Helical" evidence="6">
    <location>
        <begin position="361"/>
        <end position="393"/>
    </location>
</feature>
<sequence length="425" mass="43087">MSVLPGVTPRLAVLAIVYGGIAGLVAALTFTGMTALQSVVWDTGAQLFGTNTTLQIVTTILLGGALLIVLDRAAPSEDLQTLLRQSGDPAGLPRRAVLTTALAAIVAVAFGGAVGPEAGIVAVVAQLSTIVAHLIGEDVAMRRTIGEAGSAGALGGFYGSPPGAAAIDGDELGPRKILQLGAGFAGFFAFLAFMRLTPDTGGATITLPAVDLPYFDPWLIGIAVAAALAGLLFRGLHHVIDGAVSRIRRPWIVIGLGTVLFAALAALVPLVRFSGHHELHDLQVLTEAGDWSALLVVAVAKIAALTLCLVSGWRGGEFFPLVFIGAAIGGAVAVLVPGLEIGAAMATGMAATTAVGWKRPLAVLLILILLVDVPMAFPLLIGVGVAFLVNLLVSRGEGTSGGSDSEETEPGSPDSDDADGSRAAR</sequence>
<keyword evidence="3 6" id="KW-1133">Transmembrane helix</keyword>
<dbReference type="InterPro" id="IPR001807">
    <property type="entry name" value="ClC"/>
</dbReference>
<dbReference type="Pfam" id="PF00654">
    <property type="entry name" value="Voltage_CLC"/>
    <property type="match status" value="1"/>
</dbReference>
<accession>A0ABN0SL09</accession>
<dbReference type="CDD" id="cd00400">
    <property type="entry name" value="Voltage_gated_ClC"/>
    <property type="match status" value="1"/>
</dbReference>
<evidence type="ECO:0000256" key="5">
    <source>
        <dbReference type="SAM" id="MobiDB-lite"/>
    </source>
</evidence>
<evidence type="ECO:0000313" key="7">
    <source>
        <dbReference type="EMBL" id="GAA0034740.1"/>
    </source>
</evidence>
<feature type="transmembrane region" description="Helical" evidence="6">
    <location>
        <begin position="251"/>
        <end position="271"/>
    </location>
</feature>
<feature type="transmembrane region" description="Helical" evidence="6">
    <location>
        <begin position="95"/>
        <end position="112"/>
    </location>
</feature>
<evidence type="ECO:0000256" key="4">
    <source>
        <dbReference type="ARBA" id="ARBA00023136"/>
    </source>
</evidence>
<dbReference type="InterPro" id="IPR014743">
    <property type="entry name" value="Cl-channel_core"/>
</dbReference>
<comment type="subcellular location">
    <subcellularLocation>
        <location evidence="1">Membrane</location>
        <topology evidence="1">Multi-pass membrane protein</topology>
    </subcellularLocation>
</comment>
<feature type="transmembrane region" description="Helical" evidence="6">
    <location>
        <begin position="177"/>
        <end position="198"/>
    </location>
</feature>
<dbReference type="PANTHER" id="PTHR43427">
    <property type="entry name" value="CHLORIDE CHANNEL PROTEIN CLC-E"/>
    <property type="match status" value="1"/>
</dbReference>
<keyword evidence="8" id="KW-1185">Reference proteome</keyword>
<dbReference type="EMBL" id="BAAAAF010000002">
    <property type="protein sequence ID" value="GAA0034740.1"/>
    <property type="molecule type" value="Genomic_DNA"/>
</dbReference>
<proteinExistence type="predicted"/>
<name>A0ABN0SL09_9MICO</name>
<comment type="caution">
    <text evidence="7">The sequence shown here is derived from an EMBL/GenBank/DDBJ whole genome shotgun (WGS) entry which is preliminary data.</text>
</comment>
<evidence type="ECO:0000313" key="8">
    <source>
        <dbReference type="Proteomes" id="UP001498238"/>
    </source>
</evidence>
<reference evidence="7 8" key="1">
    <citation type="submission" date="2024-01" db="EMBL/GenBank/DDBJ databases">
        <title>Characterization of antibiotic resistant novel bacterial strains and their environmental applications.</title>
        <authorList>
            <person name="Manzoor S."/>
            <person name="Abbas S."/>
            <person name="Arshad M."/>
            <person name="Ahmed I."/>
        </authorList>
    </citation>
    <scope>NUCLEOTIDE SEQUENCE [LARGE SCALE GENOMIC DNA]</scope>
    <source>
        <strain evidence="7 8">NCCP-602</strain>
    </source>
</reference>
<feature type="transmembrane region" description="Helical" evidence="6">
    <location>
        <begin position="118"/>
        <end position="136"/>
    </location>
</feature>
<dbReference type="InterPro" id="IPR050368">
    <property type="entry name" value="ClC-type_chloride_channel"/>
</dbReference>
<dbReference type="SUPFAM" id="SSF81340">
    <property type="entry name" value="Clc chloride channel"/>
    <property type="match status" value="1"/>
</dbReference>
<feature type="compositionally biased region" description="Acidic residues" evidence="5">
    <location>
        <begin position="404"/>
        <end position="418"/>
    </location>
</feature>
<evidence type="ECO:0000256" key="1">
    <source>
        <dbReference type="ARBA" id="ARBA00004141"/>
    </source>
</evidence>
<feature type="transmembrane region" description="Helical" evidence="6">
    <location>
        <begin position="53"/>
        <end position="74"/>
    </location>
</feature>
<feature type="transmembrane region" description="Helical" evidence="6">
    <location>
        <begin position="318"/>
        <end position="341"/>
    </location>
</feature>
<feature type="region of interest" description="Disordered" evidence="5">
    <location>
        <begin position="396"/>
        <end position="425"/>
    </location>
</feature>
<evidence type="ECO:0000256" key="2">
    <source>
        <dbReference type="ARBA" id="ARBA00022692"/>
    </source>
</evidence>
<dbReference type="PANTHER" id="PTHR43427:SF12">
    <property type="entry name" value="CHLORIDE TRANSPORTER"/>
    <property type="match status" value="1"/>
</dbReference>